<accession>C0P7N9</accession>
<evidence type="ECO:0000313" key="2">
    <source>
        <dbReference type="EMBL" id="ACN29005.1"/>
    </source>
</evidence>
<dbReference type="HOGENOM" id="CLU_1743181_0_0_1"/>
<dbReference type="EMBL" id="BT064308">
    <property type="protein sequence ID" value="ACN29005.1"/>
    <property type="molecule type" value="mRNA"/>
</dbReference>
<sequence>MAQISTPKLYPSGMLTAHKIPISPIESSFLNCVVASSCTEGSLEWTACAIAGKPSRHQESQIRTQQMECHHVTHTRRRRRETHRGASSGDFPRTWPCACPSSGPRGGGGSPPRPPSACSCPFASAPARSAGATSRRNTRRTRRRRAVCGH</sequence>
<feature type="compositionally biased region" description="Low complexity" evidence="1">
    <location>
        <begin position="116"/>
        <end position="135"/>
    </location>
</feature>
<feature type="compositionally biased region" description="Basic residues" evidence="1">
    <location>
        <begin position="72"/>
        <end position="82"/>
    </location>
</feature>
<name>C0P7N9_MAIZE</name>
<reference evidence="2" key="1">
    <citation type="journal article" date="2009" name="PLoS Genet.">
        <title>Sequencing, mapping, and analysis of 27,455 maize full-length cDNAs.</title>
        <authorList>
            <person name="Soderlund C."/>
            <person name="Descour A."/>
            <person name="Kudrna D."/>
            <person name="Bomhoff M."/>
            <person name="Boyd L."/>
            <person name="Currie J."/>
            <person name="Angelova A."/>
            <person name="Collura K."/>
            <person name="Wissotski M."/>
            <person name="Ashley E."/>
            <person name="Morrow D."/>
            <person name="Fernandes J."/>
            <person name="Walbot V."/>
            <person name="Yu Y."/>
        </authorList>
    </citation>
    <scope>NUCLEOTIDE SEQUENCE</scope>
    <source>
        <strain evidence="2">B73</strain>
    </source>
</reference>
<protein>
    <submittedName>
        <fullName evidence="2">Uncharacterized protein</fullName>
    </submittedName>
</protein>
<organism evidence="2">
    <name type="scientific">Zea mays</name>
    <name type="common">Maize</name>
    <dbReference type="NCBI Taxonomy" id="4577"/>
    <lineage>
        <taxon>Eukaryota</taxon>
        <taxon>Viridiplantae</taxon>
        <taxon>Streptophyta</taxon>
        <taxon>Embryophyta</taxon>
        <taxon>Tracheophyta</taxon>
        <taxon>Spermatophyta</taxon>
        <taxon>Magnoliopsida</taxon>
        <taxon>Liliopsida</taxon>
        <taxon>Poales</taxon>
        <taxon>Poaceae</taxon>
        <taxon>PACMAD clade</taxon>
        <taxon>Panicoideae</taxon>
        <taxon>Andropogonodae</taxon>
        <taxon>Andropogoneae</taxon>
        <taxon>Tripsacinae</taxon>
        <taxon>Zea</taxon>
    </lineage>
</organism>
<proteinExistence type="evidence at transcript level"/>
<dbReference type="AlphaFoldDB" id="C0P7N9"/>
<feature type="compositionally biased region" description="Basic residues" evidence="1">
    <location>
        <begin position="136"/>
        <end position="150"/>
    </location>
</feature>
<evidence type="ECO:0000256" key="1">
    <source>
        <dbReference type="SAM" id="MobiDB-lite"/>
    </source>
</evidence>
<reference evidence="2" key="2">
    <citation type="submission" date="2012-06" db="EMBL/GenBank/DDBJ databases">
        <authorList>
            <person name="Yu Y."/>
            <person name="Currie J."/>
            <person name="Lomeli R."/>
            <person name="Angelova A."/>
            <person name="Collura K."/>
            <person name="Wissotski M."/>
            <person name="Campos D."/>
            <person name="Kudrna D."/>
            <person name="Golser W."/>
            <person name="Ashely E."/>
            <person name="Descour A."/>
            <person name="Fernandes J."/>
            <person name="Soderlund C."/>
            <person name="Walbot V."/>
        </authorList>
    </citation>
    <scope>NUCLEOTIDE SEQUENCE</scope>
    <source>
        <strain evidence="2">B73</strain>
    </source>
</reference>
<feature type="region of interest" description="Disordered" evidence="1">
    <location>
        <begin position="55"/>
        <end position="150"/>
    </location>
</feature>